<dbReference type="AlphaFoldDB" id="A0AAE6X0Q5"/>
<evidence type="ECO:0000313" key="2">
    <source>
        <dbReference type="Proteomes" id="UP000501122"/>
    </source>
</evidence>
<reference evidence="1" key="1">
    <citation type="journal article" date="2020" name="Antimicrob. Agents Chemother.">
        <title>The novel macrolide resistance genes mef(D), msr(F) and msr(H) are present on resistance islands in Macrococcus canis, Macrococcus caseolyticus and Staphylococcus aureus.</title>
        <authorList>
            <person name="Schwendener S."/>
            <person name="Dona V."/>
            <person name="Perreten V."/>
        </authorList>
    </citation>
    <scope>NUCLEOTIDE SEQUENCE</scope>
    <source>
        <strain evidence="1">Epi0076A</strain>
    </source>
</reference>
<dbReference type="EMBL" id="CP047363">
    <property type="protein sequence ID" value="QIH77557.1"/>
    <property type="molecule type" value="Genomic_DNA"/>
</dbReference>
<protein>
    <submittedName>
        <fullName evidence="1">Uncharacterized protein</fullName>
    </submittedName>
</protein>
<dbReference type="RefSeq" id="WP_164953048.1">
    <property type="nucleotide sequence ID" value="NZ_CP047363.1"/>
</dbReference>
<gene>
    <name evidence="1" type="ORF">GTN30_02660</name>
</gene>
<dbReference type="Proteomes" id="UP000501122">
    <property type="component" value="Chromosome"/>
</dbReference>
<proteinExistence type="predicted"/>
<evidence type="ECO:0000313" key="1">
    <source>
        <dbReference type="EMBL" id="QIH77557.1"/>
    </source>
</evidence>
<accession>A0AAE6X0Q5</accession>
<sequence length="229" mass="27562">MNDTLTSFANILEFTYDTSGQLSDEWKLFDSEEKGIYYRRHFISNLKVNNKISVQHVTLPFIDKFFKRDYSNHKFFMSREENSLKTFNLKPHNFLIKRSAFKSGSQALEIRVKDNSGNWGNWQLITDKFYLIKIKEDDELLLLESQIEEHLKDFKDKFQIRYSGLIYKSPYNDISIVNEDSIYYLNRNTGDIEFKLDFENQCYPFEDQLESLIKFKNRYYQFDNEGNRI</sequence>
<name>A0AAE6X0Q5_9STAP</name>
<organism evidence="1 2">
    <name type="scientific">Macrococcoides canis</name>
    <dbReference type="NCBI Taxonomy" id="1855823"/>
    <lineage>
        <taxon>Bacteria</taxon>
        <taxon>Bacillati</taxon>
        <taxon>Bacillota</taxon>
        <taxon>Bacilli</taxon>
        <taxon>Bacillales</taxon>
        <taxon>Staphylococcaceae</taxon>
        <taxon>Macrococcoides</taxon>
    </lineage>
</organism>